<dbReference type="AlphaFoldDB" id="A0A5C6UGA0"/>
<evidence type="ECO:0000313" key="2">
    <source>
        <dbReference type="EMBL" id="TXC70968.1"/>
    </source>
</evidence>
<keyword evidence="3" id="KW-1185">Reference proteome</keyword>
<gene>
    <name evidence="2" type="ORF">FSB78_08425</name>
</gene>
<reference evidence="2 3" key="1">
    <citation type="journal article" date="2013" name="Antonie Van Leeuwenhoek">
        <title>Sphingomonas ginsenosidivorax sp. nov., with the ability to transform ginsenosides.</title>
        <authorList>
            <person name="Jin X.F."/>
            <person name="Kim J.K."/>
            <person name="Liu Q.M."/>
            <person name="Kang M.S."/>
            <person name="He D."/>
            <person name="Jin F.X."/>
            <person name="Kim S.C."/>
            <person name="Im W.T."/>
        </authorList>
    </citation>
    <scope>NUCLEOTIDE SEQUENCE [LARGE SCALE GENOMIC DNA]</scope>
    <source>
        <strain evidence="2 3">KHI67</strain>
    </source>
</reference>
<evidence type="ECO:0000256" key="1">
    <source>
        <dbReference type="SAM" id="MobiDB-lite"/>
    </source>
</evidence>
<organism evidence="2 3">
    <name type="scientific">Sphingomonas ginsenosidivorax</name>
    <dbReference type="NCBI Taxonomy" id="862135"/>
    <lineage>
        <taxon>Bacteria</taxon>
        <taxon>Pseudomonadati</taxon>
        <taxon>Pseudomonadota</taxon>
        <taxon>Alphaproteobacteria</taxon>
        <taxon>Sphingomonadales</taxon>
        <taxon>Sphingomonadaceae</taxon>
        <taxon>Sphingomonas</taxon>
    </lineage>
</organism>
<evidence type="ECO:0000313" key="3">
    <source>
        <dbReference type="Proteomes" id="UP000321250"/>
    </source>
</evidence>
<dbReference type="Proteomes" id="UP000321250">
    <property type="component" value="Unassembled WGS sequence"/>
</dbReference>
<comment type="caution">
    <text evidence="2">The sequence shown here is derived from an EMBL/GenBank/DDBJ whole genome shotgun (WGS) entry which is preliminary data.</text>
</comment>
<proteinExistence type="predicted"/>
<dbReference type="OrthoDB" id="7605223at2"/>
<name>A0A5C6UGA0_9SPHN</name>
<feature type="region of interest" description="Disordered" evidence="1">
    <location>
        <begin position="170"/>
        <end position="203"/>
    </location>
</feature>
<accession>A0A5C6UGA0</accession>
<dbReference type="EMBL" id="VOQR01000001">
    <property type="protein sequence ID" value="TXC70968.1"/>
    <property type="molecule type" value="Genomic_DNA"/>
</dbReference>
<dbReference type="RefSeq" id="WP_147081784.1">
    <property type="nucleotide sequence ID" value="NZ_VOQR01000001.1"/>
</dbReference>
<protein>
    <submittedName>
        <fullName evidence="2">Uncharacterized protein</fullName>
    </submittedName>
</protein>
<sequence>MPIRTEDEAYVELEPHFTALRELVAEAHADFREQCRSIAHVLELGTRAAIYRDLIVRKLRAYCDTTTGAQFLRKDQLCLVGLENNWLVRVKRLRNGFAVGVSPTLASEQYDANELPDYATSLLPGAPAATLLYLGWAVPENAPGEIESYLVCNDGNRAVLWAIKLSDSAPSRGIQEPLPIDDGENEEPRRVTLKGSAKRRANG</sequence>